<protein>
    <recommendedName>
        <fullName evidence="3">Tesmin/TSO1-like CXC domain-containing protein</fullName>
    </recommendedName>
</protein>
<proteinExistence type="predicted"/>
<name>A0A4Y2VHT4_ARAVE</name>
<organism evidence="1 2">
    <name type="scientific">Araneus ventricosus</name>
    <name type="common">Orbweaver spider</name>
    <name type="synonym">Epeira ventricosa</name>
    <dbReference type="NCBI Taxonomy" id="182803"/>
    <lineage>
        <taxon>Eukaryota</taxon>
        <taxon>Metazoa</taxon>
        <taxon>Ecdysozoa</taxon>
        <taxon>Arthropoda</taxon>
        <taxon>Chelicerata</taxon>
        <taxon>Arachnida</taxon>
        <taxon>Araneae</taxon>
        <taxon>Araneomorphae</taxon>
        <taxon>Entelegynae</taxon>
        <taxon>Araneoidea</taxon>
        <taxon>Araneidae</taxon>
        <taxon>Araneus</taxon>
    </lineage>
</organism>
<reference evidence="1 2" key="1">
    <citation type="journal article" date="2019" name="Sci. Rep.">
        <title>Orb-weaving spider Araneus ventricosus genome elucidates the spidroin gene catalogue.</title>
        <authorList>
            <person name="Kono N."/>
            <person name="Nakamura H."/>
            <person name="Ohtoshi R."/>
            <person name="Moran D.A.P."/>
            <person name="Shinohara A."/>
            <person name="Yoshida Y."/>
            <person name="Fujiwara M."/>
            <person name="Mori M."/>
            <person name="Tomita M."/>
            <person name="Arakawa K."/>
        </authorList>
    </citation>
    <scope>NUCLEOTIDE SEQUENCE [LARGE SCALE GENOMIC DNA]</scope>
</reference>
<gene>
    <name evidence="1" type="ORF">AVEN_143186_1</name>
</gene>
<dbReference type="OrthoDB" id="6753017at2759"/>
<evidence type="ECO:0008006" key="3">
    <source>
        <dbReference type="Google" id="ProtNLM"/>
    </source>
</evidence>
<dbReference type="EMBL" id="BGPR01046217">
    <property type="protein sequence ID" value="GBO23190.1"/>
    <property type="molecule type" value="Genomic_DNA"/>
</dbReference>
<sequence>MLLISIYVVYYQVQVWLGNELGPENWGWVLKDNDWIQFRLLLPPAPEKLLNSIFCNCKKGCNYNCSCKKVGLFCSQVCSNCQGQSCSNDESNTTDEDAYDINEEISDPSFRTIYRNTATRGRRRKRRRTYHC</sequence>
<keyword evidence="2" id="KW-1185">Reference proteome</keyword>
<comment type="caution">
    <text evidence="1">The sequence shown here is derived from an EMBL/GenBank/DDBJ whole genome shotgun (WGS) entry which is preliminary data.</text>
</comment>
<evidence type="ECO:0000313" key="2">
    <source>
        <dbReference type="Proteomes" id="UP000499080"/>
    </source>
</evidence>
<accession>A0A4Y2VHT4</accession>
<dbReference type="AlphaFoldDB" id="A0A4Y2VHT4"/>
<dbReference type="Proteomes" id="UP000499080">
    <property type="component" value="Unassembled WGS sequence"/>
</dbReference>
<evidence type="ECO:0000313" key="1">
    <source>
        <dbReference type="EMBL" id="GBO23190.1"/>
    </source>
</evidence>